<dbReference type="InterPro" id="IPR025454">
    <property type="entry name" value="DUF4275"/>
</dbReference>
<dbReference type="AlphaFoldDB" id="Q24P80"/>
<proteinExistence type="predicted"/>
<name>Q24P80_DESHY</name>
<evidence type="ECO:0000313" key="2">
    <source>
        <dbReference type="Proteomes" id="UP000001946"/>
    </source>
</evidence>
<organism evidence="1 2">
    <name type="scientific">Desulfitobacterium hafniense (strain Y51)</name>
    <dbReference type="NCBI Taxonomy" id="138119"/>
    <lineage>
        <taxon>Bacteria</taxon>
        <taxon>Bacillati</taxon>
        <taxon>Bacillota</taxon>
        <taxon>Clostridia</taxon>
        <taxon>Eubacteriales</taxon>
        <taxon>Desulfitobacteriaceae</taxon>
        <taxon>Desulfitobacterium</taxon>
    </lineage>
</organism>
<dbReference type="HOGENOM" id="CLU_135014_0_0_9"/>
<reference evidence="1 2" key="1">
    <citation type="journal article" date="2006" name="J. Bacteriol.">
        <title>Complete genome sequence of the dehalorespiring bacterium Desulfitobacterium hafniense Y51 and comparison with Dehalococcoides ethenogenes 195.</title>
        <authorList>
            <person name="Nonaka H."/>
            <person name="Keresztes G."/>
            <person name="Shinoda Y."/>
            <person name="Ikenaga Y."/>
            <person name="Abe M."/>
            <person name="Naito K."/>
            <person name="Inatomi K."/>
            <person name="Furukawa K."/>
            <person name="Inui M."/>
            <person name="Yukawa H."/>
        </authorList>
    </citation>
    <scope>NUCLEOTIDE SEQUENCE [LARGE SCALE GENOMIC DNA]</scope>
    <source>
        <strain evidence="1 2">Y51</strain>
    </source>
</reference>
<evidence type="ECO:0008006" key="3">
    <source>
        <dbReference type="Google" id="ProtNLM"/>
    </source>
</evidence>
<protein>
    <recommendedName>
        <fullName evidence="3">DUF4275 domain-containing protein</fullName>
    </recommendedName>
</protein>
<dbReference type="Proteomes" id="UP000001946">
    <property type="component" value="Chromosome"/>
</dbReference>
<keyword evidence="2" id="KW-1185">Reference proteome</keyword>
<gene>
    <name evidence="1" type="ordered locus">DSY4373</name>
</gene>
<dbReference type="KEGG" id="dsy:DSY4373"/>
<accession>Q24P80</accession>
<dbReference type="eggNOG" id="ENOG5032J6Q">
    <property type="taxonomic scope" value="Bacteria"/>
</dbReference>
<dbReference type="Pfam" id="PF14101">
    <property type="entry name" value="DUF4275"/>
    <property type="match status" value="1"/>
</dbReference>
<sequence>MMGIINVLKNKKIKVTEIPKWGAFLRKQWEDNFANHLSVEEKKSIYLWNNSGICGYLWHLFSYEKRACLKREEAEKAFNNEHKGSCYVFWQHTDYALILENAYILNAEDLEDEYDIYVVDKEFNWTYVKTHETLLCGPYFGRKDIKT</sequence>
<evidence type="ECO:0000313" key="1">
    <source>
        <dbReference type="EMBL" id="BAE86162.1"/>
    </source>
</evidence>
<dbReference type="EMBL" id="AP008230">
    <property type="protein sequence ID" value="BAE86162.1"/>
    <property type="molecule type" value="Genomic_DNA"/>
</dbReference>